<feature type="transmembrane region" description="Helical" evidence="4">
    <location>
        <begin position="12"/>
        <end position="34"/>
    </location>
</feature>
<keyword evidence="4" id="KW-0812">Transmembrane</keyword>
<accession>A0A8J3A564</accession>
<dbReference type="InterPro" id="IPR011990">
    <property type="entry name" value="TPR-like_helical_dom_sf"/>
</dbReference>
<dbReference type="Gene3D" id="3.40.50.10070">
    <property type="entry name" value="TolB, N-terminal domain"/>
    <property type="match status" value="1"/>
</dbReference>
<evidence type="ECO:0000256" key="2">
    <source>
        <dbReference type="ARBA" id="ARBA00022803"/>
    </source>
</evidence>
<gene>
    <name evidence="5" type="ORF">GCM10011355_03510</name>
</gene>
<keyword evidence="4" id="KW-1133">Transmembrane helix</keyword>
<feature type="repeat" description="TPR" evidence="3">
    <location>
        <begin position="390"/>
        <end position="423"/>
    </location>
</feature>
<dbReference type="PANTHER" id="PTHR44943">
    <property type="entry name" value="CELLULOSE SYNTHASE OPERON PROTEIN C"/>
    <property type="match status" value="1"/>
</dbReference>
<feature type="transmembrane region" description="Helical" evidence="4">
    <location>
        <begin position="46"/>
        <end position="66"/>
    </location>
</feature>
<dbReference type="InterPro" id="IPR019734">
    <property type="entry name" value="TPR_rpt"/>
</dbReference>
<dbReference type="Proteomes" id="UP000621856">
    <property type="component" value="Unassembled WGS sequence"/>
</dbReference>
<dbReference type="PROSITE" id="PS50005">
    <property type="entry name" value="TPR"/>
    <property type="match status" value="1"/>
</dbReference>
<dbReference type="Pfam" id="PF13432">
    <property type="entry name" value="TPR_16"/>
    <property type="match status" value="1"/>
</dbReference>
<keyword evidence="2 3" id="KW-0802">TPR repeat</keyword>
<evidence type="ECO:0000256" key="4">
    <source>
        <dbReference type="SAM" id="Phobius"/>
    </source>
</evidence>
<dbReference type="PROSITE" id="PS50293">
    <property type="entry name" value="TPR_REGION"/>
    <property type="match status" value="1"/>
</dbReference>
<dbReference type="Gene3D" id="1.25.40.10">
    <property type="entry name" value="Tetratricopeptide repeat domain"/>
    <property type="match status" value="1"/>
</dbReference>
<reference evidence="5" key="2">
    <citation type="submission" date="2020-09" db="EMBL/GenBank/DDBJ databases">
        <authorList>
            <person name="Sun Q."/>
            <person name="Zhou Y."/>
        </authorList>
    </citation>
    <scope>NUCLEOTIDE SEQUENCE</scope>
    <source>
        <strain evidence="5">CGMCC 1.14984</strain>
    </source>
</reference>
<reference evidence="5" key="1">
    <citation type="journal article" date="2014" name="Int. J. Syst. Evol. Microbiol.">
        <title>Complete genome sequence of Corynebacterium casei LMG S-19264T (=DSM 44701T), isolated from a smear-ripened cheese.</title>
        <authorList>
            <consortium name="US DOE Joint Genome Institute (JGI-PGF)"/>
            <person name="Walter F."/>
            <person name="Albersmeier A."/>
            <person name="Kalinowski J."/>
            <person name="Ruckert C."/>
        </authorList>
    </citation>
    <scope>NUCLEOTIDE SEQUENCE</scope>
    <source>
        <strain evidence="5">CGMCC 1.14984</strain>
    </source>
</reference>
<dbReference type="Pfam" id="PF14559">
    <property type="entry name" value="TPR_19"/>
    <property type="match status" value="1"/>
</dbReference>
<organism evidence="5 6">
    <name type="scientific">Aquisalinus luteolus</name>
    <dbReference type="NCBI Taxonomy" id="1566827"/>
    <lineage>
        <taxon>Bacteria</taxon>
        <taxon>Pseudomonadati</taxon>
        <taxon>Pseudomonadota</taxon>
        <taxon>Alphaproteobacteria</taxon>
        <taxon>Parvularculales</taxon>
        <taxon>Parvularculaceae</taxon>
        <taxon>Aquisalinus</taxon>
    </lineage>
</organism>
<dbReference type="RefSeq" id="WP_205967334.1">
    <property type="nucleotide sequence ID" value="NZ_VCJR02000001.1"/>
</dbReference>
<comment type="caution">
    <text evidence="5">The sequence shown here is derived from an EMBL/GenBank/DDBJ whole genome shotgun (WGS) entry which is preliminary data.</text>
</comment>
<keyword evidence="1" id="KW-0677">Repeat</keyword>
<proteinExistence type="predicted"/>
<evidence type="ECO:0008006" key="7">
    <source>
        <dbReference type="Google" id="ProtNLM"/>
    </source>
</evidence>
<dbReference type="SUPFAM" id="SSF53335">
    <property type="entry name" value="S-adenosyl-L-methionine-dependent methyltransferases"/>
    <property type="match status" value="1"/>
</dbReference>
<evidence type="ECO:0000313" key="6">
    <source>
        <dbReference type="Proteomes" id="UP000621856"/>
    </source>
</evidence>
<name>A0A8J3A564_9PROT</name>
<dbReference type="EMBL" id="BMGZ01000001">
    <property type="protein sequence ID" value="GGH92910.1"/>
    <property type="molecule type" value="Genomic_DNA"/>
</dbReference>
<keyword evidence="4" id="KW-0472">Membrane</keyword>
<dbReference type="InterPro" id="IPR051685">
    <property type="entry name" value="Ycf3/AcsC/BcsC/TPR_MFPF"/>
</dbReference>
<dbReference type="PANTHER" id="PTHR44943:SF8">
    <property type="entry name" value="TPR REPEAT-CONTAINING PROTEIN MJ0263"/>
    <property type="match status" value="1"/>
</dbReference>
<dbReference type="SMART" id="SM00028">
    <property type="entry name" value="TPR"/>
    <property type="match status" value="3"/>
</dbReference>
<dbReference type="AlphaFoldDB" id="A0A8J3A564"/>
<dbReference type="SUPFAM" id="SSF48452">
    <property type="entry name" value="TPR-like"/>
    <property type="match status" value="1"/>
</dbReference>
<feature type="transmembrane region" description="Helical" evidence="4">
    <location>
        <begin position="93"/>
        <end position="114"/>
    </location>
</feature>
<evidence type="ECO:0000256" key="3">
    <source>
        <dbReference type="PROSITE-ProRule" id="PRU00339"/>
    </source>
</evidence>
<sequence length="706" mass="78013">MYNFFRELRRRNVFRVAGVYAVVGWLIAQISSVLESSLSLPDWFDAVVVTLLLLGFPVAMLLAWAFEMTAEGMKPTKSVPADQSITAKTGQRLDYVIIAGLVLVIGLVGFQMIASPSGVSEQAGATAPGEASIAVLPFADMSATGDQEYFSDGIAEELLNVLAQVPDLQVAGRTSAFAFKGQNKDLREIGDILKVAHILEGSVRKAGDKVRITAQLIEVDSGYHLWSETYDRDMTDIFAVQDEISAAITAELVPRLTGNAPVQVARASDIDAYELYLLARQQEKGAITETFAQAAETLDRALGIDPDYVPALAWRSYYELMMSDAQGATGTTPFDKASATARPLIARAIELDPKSPDALFARAGLYLFEDNFAEAERFYRLALVQRPNFPYARNDLGYLYMRQGELEKAMEQFEIALEHDPALDDANNNVFAIYLGNGEFEKAKAALDRWSRISPDSPSLQFCYARYHVVTGNYAALVDMLEKDGDGPFTDRFSNFLPFIWATLGEYDKALDLASGPGRNTILLAMNRPEDAIRQARAYAEANPDGEDEYMFILHMTQGWDAIVDHYTEKYSSAEVFELSTAHPPYANYVPALIYTGHVDGEILLEYWADHVAGHMKEAPNNADNEYSLARIAVLRGEGSEEVMGHLNRAFELGNRNRGVSIEPIFRGFEDQASFNAYVDRVEAALNAERAKLDLPPKPLPRDIGG</sequence>
<dbReference type="InterPro" id="IPR029063">
    <property type="entry name" value="SAM-dependent_MTases_sf"/>
</dbReference>
<protein>
    <recommendedName>
        <fullName evidence="7">Tetratricopeptide repeat protein</fullName>
    </recommendedName>
</protein>
<evidence type="ECO:0000256" key="1">
    <source>
        <dbReference type="ARBA" id="ARBA00022737"/>
    </source>
</evidence>
<evidence type="ECO:0000313" key="5">
    <source>
        <dbReference type="EMBL" id="GGH92910.1"/>
    </source>
</evidence>